<dbReference type="RefSeq" id="WP_386337943.1">
    <property type="nucleotide sequence ID" value="NZ_JBHSFG010000011.1"/>
</dbReference>
<accession>A0ABV8YFC6</accession>
<evidence type="ECO:0000256" key="1">
    <source>
        <dbReference type="SAM" id="MobiDB-lite"/>
    </source>
</evidence>
<evidence type="ECO:0000313" key="2">
    <source>
        <dbReference type="EMBL" id="MFC4463992.1"/>
    </source>
</evidence>
<comment type="caution">
    <text evidence="2">The sequence shown here is derived from an EMBL/GenBank/DDBJ whole genome shotgun (WGS) entry which is preliminary data.</text>
</comment>
<sequence>MAYTKQHSMRRVLRREIAGTIGLLTDEQDFAAMRRYRTFPFDDHESYLRHVEDLLQARAAGGGHTTVALFDPGGYAEFCAKTGLDPDAPASRTRFTAELATNGPTLSYEGQPLTELVPELVGQAVRQATWEYASSVLSGMGPCATCGEDIGRAAFARASDLLLRILDAVGPGEHHLVCSASAAPETLVAVLHADANAEGDARLDETEALEFTTVLALGIATHSAGGLLMRTSTRGTRDRVYGWRLRGDGLQPLTAAEVFEAYCTDTESGDIVSPESGVDYSEPPDLGDAGRAGGHTH</sequence>
<feature type="region of interest" description="Disordered" evidence="1">
    <location>
        <begin position="267"/>
        <end position="297"/>
    </location>
</feature>
<dbReference type="Proteomes" id="UP001596012">
    <property type="component" value="Unassembled WGS sequence"/>
</dbReference>
<keyword evidence="3" id="KW-1185">Reference proteome</keyword>
<gene>
    <name evidence="2" type="ORF">ACFPH6_05345</name>
</gene>
<dbReference type="EMBL" id="JBHSFG010000011">
    <property type="protein sequence ID" value="MFC4463992.1"/>
    <property type="molecule type" value="Genomic_DNA"/>
</dbReference>
<reference evidence="3" key="1">
    <citation type="journal article" date="2019" name="Int. J. Syst. Evol. Microbiol.">
        <title>The Global Catalogue of Microorganisms (GCM) 10K type strain sequencing project: providing services to taxonomists for standard genome sequencing and annotation.</title>
        <authorList>
            <consortium name="The Broad Institute Genomics Platform"/>
            <consortium name="The Broad Institute Genome Sequencing Center for Infectious Disease"/>
            <person name="Wu L."/>
            <person name="Ma J."/>
        </authorList>
    </citation>
    <scope>NUCLEOTIDE SEQUENCE [LARGE SCALE GENOMIC DNA]</scope>
    <source>
        <strain evidence="3">DT43</strain>
    </source>
</reference>
<name>A0ABV8YFC6_9ACTN</name>
<proteinExistence type="predicted"/>
<protein>
    <submittedName>
        <fullName evidence="2">Uncharacterized protein</fullName>
    </submittedName>
</protein>
<evidence type="ECO:0000313" key="3">
    <source>
        <dbReference type="Proteomes" id="UP001596012"/>
    </source>
</evidence>
<organism evidence="2 3">
    <name type="scientific">Streptomyces xiangluensis</name>
    <dbReference type="NCBI Taxonomy" id="2665720"/>
    <lineage>
        <taxon>Bacteria</taxon>
        <taxon>Bacillati</taxon>
        <taxon>Actinomycetota</taxon>
        <taxon>Actinomycetes</taxon>
        <taxon>Kitasatosporales</taxon>
        <taxon>Streptomycetaceae</taxon>
        <taxon>Streptomyces</taxon>
    </lineage>
</organism>